<name>A0A7W7LKP0_9ACTN</name>
<dbReference type="Pfam" id="PF01935">
    <property type="entry name" value="DUF87"/>
    <property type="match status" value="1"/>
</dbReference>
<dbReference type="EMBL" id="JACHJH010000001">
    <property type="protein sequence ID" value="MBB4891998.1"/>
    <property type="molecule type" value="Genomic_DNA"/>
</dbReference>
<dbReference type="RefSeq" id="WP_184346485.1">
    <property type="nucleotide sequence ID" value="NZ_JACHJH010000001.1"/>
</dbReference>
<evidence type="ECO:0000313" key="3">
    <source>
        <dbReference type="EMBL" id="MBB4891998.1"/>
    </source>
</evidence>
<dbReference type="PANTHER" id="PTHR42957:SF1">
    <property type="entry name" value="HELICASE MJ1565-RELATED"/>
    <property type="match status" value="1"/>
</dbReference>
<dbReference type="SUPFAM" id="SSF52540">
    <property type="entry name" value="P-loop containing nucleoside triphosphate hydrolases"/>
    <property type="match status" value="1"/>
</dbReference>
<gene>
    <name evidence="3" type="ORF">FHS39_000998</name>
</gene>
<dbReference type="Gene3D" id="3.40.50.300">
    <property type="entry name" value="P-loop containing nucleotide triphosphate hydrolases"/>
    <property type="match status" value="2"/>
</dbReference>
<reference evidence="3 4" key="1">
    <citation type="submission" date="2020-08" db="EMBL/GenBank/DDBJ databases">
        <title>Genomic Encyclopedia of Type Strains, Phase III (KMG-III): the genomes of soil and plant-associated and newly described type strains.</title>
        <authorList>
            <person name="Whitman W."/>
        </authorList>
    </citation>
    <scope>NUCLEOTIDE SEQUENCE [LARGE SCALE GENOMIC DNA]</scope>
    <source>
        <strain evidence="3 4">CECT 3266</strain>
    </source>
</reference>
<evidence type="ECO:0000259" key="2">
    <source>
        <dbReference type="Pfam" id="PF01935"/>
    </source>
</evidence>
<evidence type="ECO:0000256" key="1">
    <source>
        <dbReference type="SAM" id="MobiDB-lite"/>
    </source>
</evidence>
<comment type="caution">
    <text evidence="3">The sequence shown here is derived from an EMBL/GenBank/DDBJ whole genome shotgun (WGS) entry which is preliminary data.</text>
</comment>
<feature type="compositionally biased region" description="Polar residues" evidence="1">
    <location>
        <begin position="560"/>
        <end position="575"/>
    </location>
</feature>
<evidence type="ECO:0000313" key="4">
    <source>
        <dbReference type="Proteomes" id="UP000556084"/>
    </source>
</evidence>
<organism evidence="3 4">
    <name type="scientific">Streptomyces olivoverticillatus</name>
    <dbReference type="NCBI Taxonomy" id="66427"/>
    <lineage>
        <taxon>Bacteria</taxon>
        <taxon>Bacillati</taxon>
        <taxon>Actinomycetota</taxon>
        <taxon>Actinomycetes</taxon>
        <taxon>Kitasatosporales</taxon>
        <taxon>Streptomycetaceae</taxon>
        <taxon>Streptomyces</taxon>
    </lineage>
</organism>
<dbReference type="InterPro" id="IPR008571">
    <property type="entry name" value="HerA-like"/>
</dbReference>
<protein>
    <recommendedName>
        <fullName evidence="2">Helicase HerA central domain-containing protein</fullName>
    </recommendedName>
</protein>
<feature type="domain" description="Helicase HerA central" evidence="2">
    <location>
        <begin position="128"/>
        <end position="196"/>
    </location>
</feature>
<accession>A0A7W7LKP0</accession>
<feature type="region of interest" description="Disordered" evidence="1">
    <location>
        <begin position="531"/>
        <end position="577"/>
    </location>
</feature>
<dbReference type="InterPro" id="IPR027417">
    <property type="entry name" value="P-loop_NTPase"/>
</dbReference>
<keyword evidence="4" id="KW-1185">Reference proteome</keyword>
<sequence length="611" mass="66845">MGPPLSAQGTPGTPTVSDGTAVWAWTAVRIEAAADLTESREYAELPEEERRTKVIAAEMAWLAGQWNTADDARIYADVARRYTDRAFRIRVALASPQPLSEGLAELAGATFSPAERPGHGTVPTGLFVGTTGSGKTNTTLAFCEQLWRDHRIPFLVIDPVNSDLDDYRWLATRPGFEALVVLTVGDETIAPLRLNPFEVPLGVRISTHIAGALACFDAAFGLWDPLPSIYNRALRNTYARKGIVATDLAGPGHAGNWPTLRDLIVEGACGSTLDCSRSYPMDELLSRPVVIELTEVGDNEKEQPLVTALILQTMTEHYKASRRDGELAHVTVIEGAHRLLGRPVTKGGDAKEGNAQAWAAQAFANTLAENRKYGEGLVIVEQVPEKLIEDAYKNTNLKVMHRLPSEADREVIGGTMRFSPDQMRYAVSLEPFQAFAHHDGLDRPALIRVPNVRAQAAAEAGEARAQLADGSELADRFNRFAEAAPEVDAAFAPFPDCEGCRCRCAFRSRAATTVWPEHGTALKKKVADCPRTSEAQAQRWSRTSEWWRGSPTPSPHRAPTGTQSRTNAPAYSSTWPRRRGNARRCLGCACTAVTPIRAEAEREMIHERSSY</sequence>
<dbReference type="AlphaFoldDB" id="A0A7W7LKP0"/>
<dbReference type="InterPro" id="IPR002789">
    <property type="entry name" value="HerA_central"/>
</dbReference>
<dbReference type="Proteomes" id="UP000556084">
    <property type="component" value="Unassembled WGS sequence"/>
</dbReference>
<proteinExistence type="predicted"/>
<dbReference type="PANTHER" id="PTHR42957">
    <property type="entry name" value="HELICASE MJ1565-RELATED"/>
    <property type="match status" value="1"/>
</dbReference>
<feature type="compositionally biased region" description="Polar residues" evidence="1">
    <location>
        <begin position="533"/>
        <end position="544"/>
    </location>
</feature>